<evidence type="ECO:0000313" key="2">
    <source>
        <dbReference type="EMBL" id="OGY09228.1"/>
    </source>
</evidence>
<evidence type="ECO:0000313" key="3">
    <source>
        <dbReference type="Proteomes" id="UP000177967"/>
    </source>
</evidence>
<dbReference type="EMBL" id="MHBW01000013">
    <property type="protein sequence ID" value="OGY09228.1"/>
    <property type="molecule type" value="Genomic_DNA"/>
</dbReference>
<protein>
    <submittedName>
        <fullName evidence="2">Uncharacterized protein</fullName>
    </submittedName>
</protein>
<gene>
    <name evidence="2" type="ORF">A2782_01765</name>
</gene>
<dbReference type="Proteomes" id="UP000177967">
    <property type="component" value="Unassembled WGS sequence"/>
</dbReference>
<dbReference type="STRING" id="1797513.A2782_01765"/>
<organism evidence="2 3">
    <name type="scientific">Candidatus Blackburnbacteria bacterium RIFCSPHIGHO2_01_FULL_43_15b</name>
    <dbReference type="NCBI Taxonomy" id="1797513"/>
    <lineage>
        <taxon>Bacteria</taxon>
        <taxon>Candidatus Blackburniibacteriota</taxon>
    </lineage>
</organism>
<accession>A0A1G1V1F3</accession>
<comment type="caution">
    <text evidence="2">The sequence shown here is derived from an EMBL/GenBank/DDBJ whole genome shotgun (WGS) entry which is preliminary data.</text>
</comment>
<sequence length="60" mass="6681">MKKAKQEQSPQPKKPVFIAKQQGSGDSRVLTPPNQIKFNQFGKVGAEKFNPGTFKIQHKG</sequence>
<name>A0A1G1V1F3_9BACT</name>
<dbReference type="AlphaFoldDB" id="A0A1G1V1F3"/>
<proteinExistence type="predicted"/>
<feature type="region of interest" description="Disordered" evidence="1">
    <location>
        <begin position="1"/>
        <end position="33"/>
    </location>
</feature>
<evidence type="ECO:0000256" key="1">
    <source>
        <dbReference type="SAM" id="MobiDB-lite"/>
    </source>
</evidence>
<reference evidence="2 3" key="1">
    <citation type="journal article" date="2016" name="Nat. Commun.">
        <title>Thousands of microbial genomes shed light on interconnected biogeochemical processes in an aquifer system.</title>
        <authorList>
            <person name="Anantharaman K."/>
            <person name="Brown C.T."/>
            <person name="Hug L.A."/>
            <person name="Sharon I."/>
            <person name="Castelle C.J."/>
            <person name="Probst A.J."/>
            <person name="Thomas B.C."/>
            <person name="Singh A."/>
            <person name="Wilkins M.J."/>
            <person name="Karaoz U."/>
            <person name="Brodie E.L."/>
            <person name="Williams K.H."/>
            <person name="Hubbard S.S."/>
            <person name="Banfield J.F."/>
        </authorList>
    </citation>
    <scope>NUCLEOTIDE SEQUENCE [LARGE SCALE GENOMIC DNA]</scope>
</reference>